<dbReference type="InterPro" id="IPR016181">
    <property type="entry name" value="Acyl_CoA_acyltransferase"/>
</dbReference>
<dbReference type="EC" id="2.3.-.-" evidence="2"/>
<dbReference type="Proteomes" id="UP001595891">
    <property type="component" value="Unassembled WGS sequence"/>
</dbReference>
<dbReference type="PANTHER" id="PTHR43792">
    <property type="entry name" value="GNAT FAMILY, PUTATIVE (AFU_ORTHOLOGUE AFUA_3G00765)-RELATED-RELATED"/>
    <property type="match status" value="1"/>
</dbReference>
<reference evidence="3" key="1">
    <citation type="journal article" date="2019" name="Int. J. Syst. Evol. Microbiol.">
        <title>The Global Catalogue of Microorganisms (GCM) 10K type strain sequencing project: providing services to taxonomists for standard genome sequencing and annotation.</title>
        <authorList>
            <consortium name="The Broad Institute Genomics Platform"/>
            <consortium name="The Broad Institute Genome Sequencing Center for Infectious Disease"/>
            <person name="Wu L."/>
            <person name="Ma J."/>
        </authorList>
    </citation>
    <scope>NUCLEOTIDE SEQUENCE [LARGE SCALE GENOMIC DNA]</scope>
    <source>
        <strain evidence="3">CCUG 49560</strain>
    </source>
</reference>
<evidence type="ECO:0000313" key="2">
    <source>
        <dbReference type="EMBL" id="MFC4589200.1"/>
    </source>
</evidence>
<organism evidence="2 3">
    <name type="scientific">Sphaerisporangium corydalis</name>
    <dbReference type="NCBI Taxonomy" id="1441875"/>
    <lineage>
        <taxon>Bacteria</taxon>
        <taxon>Bacillati</taxon>
        <taxon>Actinomycetota</taxon>
        <taxon>Actinomycetes</taxon>
        <taxon>Streptosporangiales</taxon>
        <taxon>Streptosporangiaceae</taxon>
        <taxon>Sphaerisporangium</taxon>
    </lineage>
</organism>
<dbReference type="Gene3D" id="3.40.630.30">
    <property type="match status" value="1"/>
</dbReference>
<accession>A0ABV9EI64</accession>
<dbReference type="PROSITE" id="PS51186">
    <property type="entry name" value="GNAT"/>
    <property type="match status" value="1"/>
</dbReference>
<dbReference type="InterPro" id="IPR051531">
    <property type="entry name" value="N-acetyltransferase"/>
</dbReference>
<keyword evidence="2" id="KW-0012">Acyltransferase</keyword>
<keyword evidence="2" id="KW-0808">Transferase</keyword>
<dbReference type="PANTHER" id="PTHR43792:SF1">
    <property type="entry name" value="N-ACETYLTRANSFERASE DOMAIN-CONTAINING PROTEIN"/>
    <property type="match status" value="1"/>
</dbReference>
<dbReference type="GO" id="GO:0016746">
    <property type="term" value="F:acyltransferase activity"/>
    <property type="evidence" value="ECO:0007669"/>
    <property type="project" value="UniProtKB-KW"/>
</dbReference>
<dbReference type="EMBL" id="JBHSFN010000015">
    <property type="protein sequence ID" value="MFC4589200.1"/>
    <property type="molecule type" value="Genomic_DNA"/>
</dbReference>
<dbReference type="SUPFAM" id="SSF55729">
    <property type="entry name" value="Acyl-CoA N-acyltransferases (Nat)"/>
    <property type="match status" value="1"/>
</dbReference>
<keyword evidence="3" id="KW-1185">Reference proteome</keyword>
<feature type="domain" description="N-acetyltransferase" evidence="1">
    <location>
        <begin position="76"/>
        <end position="236"/>
    </location>
</feature>
<dbReference type="InterPro" id="IPR000182">
    <property type="entry name" value="GNAT_dom"/>
</dbReference>
<dbReference type="Pfam" id="PF13302">
    <property type="entry name" value="Acetyltransf_3"/>
    <property type="match status" value="1"/>
</dbReference>
<name>A0ABV9EI64_9ACTN</name>
<evidence type="ECO:0000313" key="3">
    <source>
        <dbReference type="Proteomes" id="UP001595891"/>
    </source>
</evidence>
<evidence type="ECO:0000259" key="1">
    <source>
        <dbReference type="PROSITE" id="PS51186"/>
    </source>
</evidence>
<comment type="caution">
    <text evidence="2">The sequence shown here is derived from an EMBL/GenBank/DDBJ whole genome shotgun (WGS) entry which is preliminary data.</text>
</comment>
<proteinExistence type="predicted"/>
<gene>
    <name evidence="2" type="ORF">ACFO8L_24125</name>
</gene>
<sequence length="236" mass="25370">MTGYVRWRDIRAEHIERAGGEPAVEIGKQERLAEVREFGFQEQCRNMGSIQSAGQRSRIGGGMTVVEAEVISTERLELLPLVVGHAEEMCEVLGDPALHAFIGGAPDGLEALRRRYQSMLAGSPDPAVSWCNWVIRLRDEGCLTGTVQATIGPSGEGTVAEIAWVVGTPWQRRGIGGEAARGLVAWLGRQPVQAVIAHIHPAHTASAAVATTAGLTPTDQSHDGETLWHLSLPMTK</sequence>
<dbReference type="RefSeq" id="WP_262846257.1">
    <property type="nucleotide sequence ID" value="NZ_JANZYP010000045.1"/>
</dbReference>
<protein>
    <submittedName>
        <fullName evidence="2">GNAT family N-acetyltransferase</fullName>
        <ecNumber evidence="2">2.3.-.-</ecNumber>
    </submittedName>
</protein>